<name>A0A5J5CA41_9PERO</name>
<accession>A0A5J5CA41</accession>
<proteinExistence type="predicted"/>
<dbReference type="Proteomes" id="UP000327493">
    <property type="component" value="Unassembled WGS sequence"/>
</dbReference>
<sequence>MQEDSPNTTSSHNVTASSAVGDEKDRSVLCKFHKGSAEGPPACASGALCGTFLHPFSDKQFLLHQLYQDSVQAAAH</sequence>
<dbReference type="AlphaFoldDB" id="A0A5J5CA41"/>
<keyword evidence="3" id="KW-1185">Reference proteome</keyword>
<gene>
    <name evidence="2" type="ORF">FQN60_010611</name>
</gene>
<comment type="caution">
    <text evidence="2">The sequence shown here is derived from an EMBL/GenBank/DDBJ whole genome shotgun (WGS) entry which is preliminary data.</text>
</comment>
<reference evidence="2 3" key="1">
    <citation type="submission" date="2019-08" db="EMBL/GenBank/DDBJ databases">
        <title>A chromosome-level genome assembly, high-density linkage maps, and genome scans reveal the genomic architecture of hybrid incompatibilities underlying speciation via character displacement in darters (Percidae: Etheostominae).</title>
        <authorList>
            <person name="Moran R.L."/>
            <person name="Catchen J.M."/>
            <person name="Fuller R.C."/>
        </authorList>
    </citation>
    <scope>NUCLEOTIDE SEQUENCE [LARGE SCALE GENOMIC DNA]</scope>
    <source>
        <strain evidence="2">EspeVRDwgs_2016</strain>
        <tissue evidence="2">Muscle</tissue>
    </source>
</reference>
<dbReference type="EMBL" id="VOFY01000283">
    <property type="protein sequence ID" value="KAA8578704.1"/>
    <property type="molecule type" value="Genomic_DNA"/>
</dbReference>
<organism evidence="2 3">
    <name type="scientific">Etheostoma spectabile</name>
    <name type="common">orangethroat darter</name>
    <dbReference type="NCBI Taxonomy" id="54343"/>
    <lineage>
        <taxon>Eukaryota</taxon>
        <taxon>Metazoa</taxon>
        <taxon>Chordata</taxon>
        <taxon>Craniata</taxon>
        <taxon>Vertebrata</taxon>
        <taxon>Euteleostomi</taxon>
        <taxon>Actinopterygii</taxon>
        <taxon>Neopterygii</taxon>
        <taxon>Teleostei</taxon>
        <taxon>Neoteleostei</taxon>
        <taxon>Acanthomorphata</taxon>
        <taxon>Eupercaria</taxon>
        <taxon>Perciformes</taxon>
        <taxon>Percoidei</taxon>
        <taxon>Percidae</taxon>
        <taxon>Etheostomatinae</taxon>
        <taxon>Etheostoma</taxon>
    </lineage>
</organism>
<evidence type="ECO:0000313" key="2">
    <source>
        <dbReference type="EMBL" id="KAA8578704.1"/>
    </source>
</evidence>
<feature type="region of interest" description="Disordered" evidence="1">
    <location>
        <begin position="1"/>
        <end position="21"/>
    </location>
</feature>
<evidence type="ECO:0000313" key="3">
    <source>
        <dbReference type="Proteomes" id="UP000327493"/>
    </source>
</evidence>
<evidence type="ECO:0000256" key="1">
    <source>
        <dbReference type="SAM" id="MobiDB-lite"/>
    </source>
</evidence>
<protein>
    <submittedName>
        <fullName evidence="2">Uncharacterized protein</fullName>
    </submittedName>
</protein>
<feature type="compositionally biased region" description="Polar residues" evidence="1">
    <location>
        <begin position="1"/>
        <end position="18"/>
    </location>
</feature>